<gene>
    <name evidence="1" type="ORF">ACFSR3_11035</name>
</gene>
<proteinExistence type="predicted"/>
<comment type="caution">
    <text evidence="1">The sequence shown here is derived from an EMBL/GenBank/DDBJ whole genome shotgun (WGS) entry which is preliminary data.</text>
</comment>
<keyword evidence="2" id="KW-1185">Reference proteome</keyword>
<dbReference type="Proteomes" id="UP001597480">
    <property type="component" value="Unassembled WGS sequence"/>
</dbReference>
<evidence type="ECO:0000313" key="2">
    <source>
        <dbReference type="Proteomes" id="UP001597480"/>
    </source>
</evidence>
<name>A0ABW5NU21_9FLAO</name>
<dbReference type="InterPro" id="IPR046601">
    <property type="entry name" value="DUF6660"/>
</dbReference>
<dbReference type="EMBL" id="JBHUMD010000026">
    <property type="protein sequence ID" value="MFD2602592.1"/>
    <property type="molecule type" value="Genomic_DNA"/>
</dbReference>
<dbReference type="RefSeq" id="WP_379821017.1">
    <property type="nucleotide sequence ID" value="NZ_JBHUMD010000026.1"/>
</dbReference>
<evidence type="ECO:0000313" key="1">
    <source>
        <dbReference type="EMBL" id="MFD2602592.1"/>
    </source>
</evidence>
<organism evidence="1 2">
    <name type="scientific">Flavobacterium suzhouense</name>
    <dbReference type="NCBI Taxonomy" id="1529638"/>
    <lineage>
        <taxon>Bacteria</taxon>
        <taxon>Pseudomonadati</taxon>
        <taxon>Bacteroidota</taxon>
        <taxon>Flavobacteriia</taxon>
        <taxon>Flavobacteriales</taxon>
        <taxon>Flavobacteriaceae</taxon>
        <taxon>Flavobacterium</taxon>
    </lineage>
</organism>
<accession>A0ABW5NU21</accession>
<protein>
    <submittedName>
        <fullName evidence="1">DUF6660 family protein</fullName>
    </submittedName>
</protein>
<sequence>MKNIRHILTILFSVYLLGLMVLPCSESHAMEAGKHRSESQSQDKHDHDAELCTPFCVCGSCVTAIVLYAPIDFELLDPGIPFQDQVSNFYQSVTSDFHGSIWQPPQLV</sequence>
<reference evidence="2" key="1">
    <citation type="journal article" date="2019" name="Int. J. Syst. Evol. Microbiol.">
        <title>The Global Catalogue of Microorganisms (GCM) 10K type strain sequencing project: providing services to taxonomists for standard genome sequencing and annotation.</title>
        <authorList>
            <consortium name="The Broad Institute Genomics Platform"/>
            <consortium name="The Broad Institute Genome Sequencing Center for Infectious Disease"/>
            <person name="Wu L."/>
            <person name="Ma J."/>
        </authorList>
    </citation>
    <scope>NUCLEOTIDE SEQUENCE [LARGE SCALE GENOMIC DNA]</scope>
    <source>
        <strain evidence="2">KCTC 42107</strain>
    </source>
</reference>
<dbReference type="Pfam" id="PF20365">
    <property type="entry name" value="DUF6660"/>
    <property type="match status" value="1"/>
</dbReference>